<dbReference type="Gene3D" id="1.10.8.60">
    <property type="match status" value="1"/>
</dbReference>
<dbReference type="GO" id="GO:0043565">
    <property type="term" value="F:sequence-specific DNA binding"/>
    <property type="evidence" value="ECO:0007669"/>
    <property type="project" value="InterPro"/>
</dbReference>
<dbReference type="Pfam" id="PF25601">
    <property type="entry name" value="AAA_lid_14"/>
    <property type="match status" value="1"/>
</dbReference>
<dbReference type="InterPro" id="IPR058031">
    <property type="entry name" value="AAA_lid_NorR"/>
</dbReference>
<gene>
    <name evidence="7" type="ORF">GZ77_13820</name>
</gene>
<evidence type="ECO:0000313" key="7">
    <source>
        <dbReference type="EMBL" id="KEQ13447.1"/>
    </source>
</evidence>
<evidence type="ECO:0000313" key="8">
    <source>
        <dbReference type="Proteomes" id="UP000028006"/>
    </source>
</evidence>
<dbReference type="InterPro" id="IPR002197">
    <property type="entry name" value="HTH_Fis"/>
</dbReference>
<dbReference type="SUPFAM" id="SSF46689">
    <property type="entry name" value="Homeodomain-like"/>
    <property type="match status" value="1"/>
</dbReference>
<sequence>MSIQSTISRFVQVLSRMINLDVEVIDNELVRIAGTGPYANDLGRQLTTGTNAFRWIISNRKEKIIKNSGKDTECLSCTRRVSCQEKAFLGIPVLFKNECLGVISLVCFNEEQREQLLANIPLYMGYIEDISKVFIATKLEDMYYNSLKNTENVIRLLSSKITEGVLEVDDKGCCTHINEAARKQLKLNSNDKLSLISVRPFGKRRTANRESEEFIIKNGSQEIISPGVLIQNGHGKLLVLTHNKTDTSGRRSANGNHNRMVGDSRPMQRLHEKVRKIASSPSSVLINGESGSGKEVVARLIHESGARRKKPFIAINCAAIPEHLLESELFGYARGAFTGAATQGKEGLIKSADGGTLFLDEIGDMPLNLQAKLLRVLDRREISPVGSSTVSTVNIRVISATHQNLQTLTEKKLFREDLYYRLNVIPLIVPSLRERKSDIPLLASFFLKKQAKEMGLPVPVINDSTMAYLNRWNWPGNVRELANTMEYLINMVEHGGVILPELLPEHFHLVKSHQSDSHRGESHPLEGHQVENPTAENHSAAVRPVSTFSVEKSPASMSLEEMEKQRIQAALKKFDAKKGKQQVADELGIGIATLYRKIKKYHLEDDA</sequence>
<dbReference type="InterPro" id="IPR025662">
    <property type="entry name" value="Sigma_54_int_dom_ATP-bd_1"/>
</dbReference>
<keyword evidence="2" id="KW-0067">ATP-binding</keyword>
<dbReference type="InterPro" id="IPR027417">
    <property type="entry name" value="P-loop_NTPase"/>
</dbReference>
<dbReference type="SUPFAM" id="SSF52540">
    <property type="entry name" value="P-loop containing nucleoside triphosphate hydrolases"/>
    <property type="match status" value="1"/>
</dbReference>
<keyword evidence="3" id="KW-0805">Transcription regulation</keyword>
<dbReference type="PROSITE" id="PS00675">
    <property type="entry name" value="SIGMA54_INTERACT_1"/>
    <property type="match status" value="1"/>
</dbReference>
<dbReference type="eggNOG" id="COG3829">
    <property type="taxonomic scope" value="Bacteria"/>
</dbReference>
<dbReference type="SMART" id="SM00382">
    <property type="entry name" value="AAA"/>
    <property type="match status" value="1"/>
</dbReference>
<dbReference type="InterPro" id="IPR025944">
    <property type="entry name" value="Sigma_54_int_dom_CS"/>
</dbReference>
<accession>A0A081N4S4</accession>
<dbReference type="PROSITE" id="PS00676">
    <property type="entry name" value="SIGMA54_INTERACT_2"/>
    <property type="match status" value="1"/>
</dbReference>
<dbReference type="Pfam" id="PF00158">
    <property type="entry name" value="Sigma54_activat"/>
    <property type="match status" value="1"/>
</dbReference>
<dbReference type="PROSITE" id="PS00688">
    <property type="entry name" value="SIGMA54_INTERACT_3"/>
    <property type="match status" value="1"/>
</dbReference>
<dbReference type="Pfam" id="PF02954">
    <property type="entry name" value="HTH_8"/>
    <property type="match status" value="1"/>
</dbReference>
<evidence type="ECO:0000256" key="3">
    <source>
        <dbReference type="ARBA" id="ARBA00023015"/>
    </source>
</evidence>
<dbReference type="PANTHER" id="PTHR32071:SF117">
    <property type="entry name" value="PTS-DEPENDENT DIHYDROXYACETONE KINASE OPERON REGULATORY PROTEIN-RELATED"/>
    <property type="match status" value="1"/>
</dbReference>
<feature type="domain" description="Sigma-54 factor interaction" evidence="6">
    <location>
        <begin position="260"/>
        <end position="490"/>
    </location>
</feature>
<dbReference type="EMBL" id="JOKG01000003">
    <property type="protein sequence ID" value="KEQ13447.1"/>
    <property type="molecule type" value="Genomic_DNA"/>
</dbReference>
<comment type="caution">
    <text evidence="7">The sequence shown here is derived from an EMBL/GenBank/DDBJ whole genome shotgun (WGS) entry which is preliminary data.</text>
</comment>
<dbReference type="GO" id="GO:0006355">
    <property type="term" value="P:regulation of DNA-templated transcription"/>
    <property type="evidence" value="ECO:0007669"/>
    <property type="project" value="InterPro"/>
</dbReference>
<keyword evidence="8" id="KW-1185">Reference proteome</keyword>
<dbReference type="InterPro" id="IPR002078">
    <property type="entry name" value="Sigma_54_int"/>
</dbReference>
<organism evidence="7 8">
    <name type="scientific">Endozoicomonas montiporae</name>
    <dbReference type="NCBI Taxonomy" id="1027273"/>
    <lineage>
        <taxon>Bacteria</taxon>
        <taxon>Pseudomonadati</taxon>
        <taxon>Pseudomonadota</taxon>
        <taxon>Gammaproteobacteria</taxon>
        <taxon>Oceanospirillales</taxon>
        <taxon>Endozoicomonadaceae</taxon>
        <taxon>Endozoicomonas</taxon>
    </lineage>
</organism>
<dbReference type="FunFam" id="3.40.50.300:FF:000006">
    <property type="entry name" value="DNA-binding transcriptional regulator NtrC"/>
    <property type="match status" value="1"/>
</dbReference>
<evidence type="ECO:0000256" key="1">
    <source>
        <dbReference type="ARBA" id="ARBA00022741"/>
    </source>
</evidence>
<reference evidence="7 8" key="1">
    <citation type="submission" date="2014-06" db="EMBL/GenBank/DDBJ databases">
        <title>Whole Genome Sequences of Three Symbiotic Endozoicomonas Bacteria.</title>
        <authorList>
            <person name="Neave M.J."/>
            <person name="Apprill A."/>
            <person name="Voolstra C.R."/>
        </authorList>
    </citation>
    <scope>NUCLEOTIDE SEQUENCE [LARGE SCALE GENOMIC DNA]</scope>
    <source>
        <strain evidence="7 8">LMG 24815</strain>
    </source>
</reference>
<name>A0A081N4S4_9GAMM</name>
<dbReference type="CDD" id="cd00009">
    <property type="entry name" value="AAA"/>
    <property type="match status" value="1"/>
</dbReference>
<dbReference type="InterPro" id="IPR025943">
    <property type="entry name" value="Sigma_54_int_dom_ATP-bd_2"/>
</dbReference>
<dbReference type="PANTHER" id="PTHR32071">
    <property type="entry name" value="TRANSCRIPTIONAL REGULATORY PROTEIN"/>
    <property type="match status" value="1"/>
</dbReference>
<proteinExistence type="predicted"/>
<evidence type="ECO:0000256" key="5">
    <source>
        <dbReference type="ARBA" id="ARBA00023163"/>
    </source>
</evidence>
<keyword evidence="1" id="KW-0547">Nucleotide-binding</keyword>
<dbReference type="AlphaFoldDB" id="A0A081N4S4"/>
<evidence type="ECO:0000256" key="4">
    <source>
        <dbReference type="ARBA" id="ARBA00023125"/>
    </source>
</evidence>
<dbReference type="PROSITE" id="PS50045">
    <property type="entry name" value="SIGMA54_INTERACT_4"/>
    <property type="match status" value="1"/>
</dbReference>
<keyword evidence="5" id="KW-0804">Transcription</keyword>
<dbReference type="Gene3D" id="1.10.10.60">
    <property type="entry name" value="Homeodomain-like"/>
    <property type="match status" value="1"/>
</dbReference>
<dbReference type="SUPFAM" id="SSF55781">
    <property type="entry name" value="GAF domain-like"/>
    <property type="match status" value="1"/>
</dbReference>
<dbReference type="GO" id="GO:0005524">
    <property type="term" value="F:ATP binding"/>
    <property type="evidence" value="ECO:0007669"/>
    <property type="project" value="UniProtKB-KW"/>
</dbReference>
<dbReference type="Proteomes" id="UP000028006">
    <property type="component" value="Unassembled WGS sequence"/>
</dbReference>
<dbReference type="Gene3D" id="3.40.50.300">
    <property type="entry name" value="P-loop containing nucleotide triphosphate hydrolases"/>
    <property type="match status" value="1"/>
</dbReference>
<evidence type="ECO:0000259" key="6">
    <source>
        <dbReference type="PROSITE" id="PS50045"/>
    </source>
</evidence>
<dbReference type="InterPro" id="IPR009057">
    <property type="entry name" value="Homeodomain-like_sf"/>
</dbReference>
<protein>
    <recommendedName>
        <fullName evidence="6">Sigma-54 factor interaction domain-containing protein</fullName>
    </recommendedName>
</protein>
<keyword evidence="4" id="KW-0238">DNA-binding</keyword>
<dbReference type="InterPro" id="IPR003593">
    <property type="entry name" value="AAA+_ATPase"/>
</dbReference>
<evidence type="ECO:0000256" key="2">
    <source>
        <dbReference type="ARBA" id="ARBA00022840"/>
    </source>
</evidence>